<evidence type="ECO:0000313" key="1">
    <source>
        <dbReference type="EMBL" id="ROO90585.1"/>
    </source>
</evidence>
<reference evidence="1 2" key="1">
    <citation type="submission" date="2018-11" db="EMBL/GenBank/DDBJ databases">
        <title>Sequencing the genomes of 1000 actinobacteria strains.</title>
        <authorList>
            <person name="Klenk H.-P."/>
        </authorList>
    </citation>
    <scope>NUCLEOTIDE SEQUENCE [LARGE SCALE GENOMIC DNA]</scope>
    <source>
        <strain evidence="1 2">DSM 44254</strain>
    </source>
</reference>
<dbReference type="Proteomes" id="UP000272400">
    <property type="component" value="Unassembled WGS sequence"/>
</dbReference>
<organism evidence="1 2">
    <name type="scientific">Actinocorallia herbida</name>
    <dbReference type="NCBI Taxonomy" id="58109"/>
    <lineage>
        <taxon>Bacteria</taxon>
        <taxon>Bacillati</taxon>
        <taxon>Actinomycetota</taxon>
        <taxon>Actinomycetes</taxon>
        <taxon>Streptosporangiales</taxon>
        <taxon>Thermomonosporaceae</taxon>
        <taxon>Actinocorallia</taxon>
    </lineage>
</organism>
<evidence type="ECO:0000313" key="2">
    <source>
        <dbReference type="Proteomes" id="UP000272400"/>
    </source>
</evidence>
<comment type="caution">
    <text evidence="1">The sequence shown here is derived from an EMBL/GenBank/DDBJ whole genome shotgun (WGS) entry which is preliminary data.</text>
</comment>
<keyword evidence="2" id="KW-1185">Reference proteome</keyword>
<name>A0A3N1DAM6_9ACTN</name>
<proteinExistence type="predicted"/>
<dbReference type="EMBL" id="RJKE01000001">
    <property type="protein sequence ID" value="ROO90585.1"/>
    <property type="molecule type" value="Genomic_DNA"/>
</dbReference>
<dbReference type="AlphaFoldDB" id="A0A3N1DAM6"/>
<sequence>MLFLWQQEPMITQQVIRADIGVLLLTGQAMDFATRLKGYNRITNPDLVKNFARLVGLGERQLYKDVLPILKACDVIDFEVDQHGQIKYVEEFVGVTGSVISQTFKVLDSLKPSDSEIALLHSIEIASWAPLTTSQHLQQITNRVSVGDESAARGLKYAFAIGINQRILSKELNEEVVFNPHVWGTRQVEIASFLQNLPPNERDALLGICESVTAKPGSTLDSLGGESKILTGARKVGLIQAATVKSNAYGKNLTQTYAFSPLIQTSDDQASTTEALHLRKLFIAHILFGREKAALGRGRIMDPVVLVGSLLRRGQVGPATNIGTDYHMLEAAGVVRVEGDPGQRAYLKLIKEDIVSDGLDWLKASLGSIQGGSGDLTKLANAPGGFVTPERDRSSIPDDAASEEILTSTILELRKEAQRAVRHQSPFNR</sequence>
<accession>A0A3N1DAM6</accession>
<protein>
    <submittedName>
        <fullName evidence="1">Uncharacterized protein</fullName>
    </submittedName>
</protein>
<gene>
    <name evidence="1" type="ORF">EDD29_8316</name>
</gene>